<keyword evidence="3" id="KW-1185">Reference proteome</keyword>
<organism evidence="2 3">
    <name type="scientific">Coprinellus micaceus</name>
    <name type="common">Glistening ink-cap mushroom</name>
    <name type="synonym">Coprinus micaceus</name>
    <dbReference type="NCBI Taxonomy" id="71717"/>
    <lineage>
        <taxon>Eukaryota</taxon>
        <taxon>Fungi</taxon>
        <taxon>Dikarya</taxon>
        <taxon>Basidiomycota</taxon>
        <taxon>Agaricomycotina</taxon>
        <taxon>Agaricomycetes</taxon>
        <taxon>Agaricomycetidae</taxon>
        <taxon>Agaricales</taxon>
        <taxon>Agaricineae</taxon>
        <taxon>Psathyrellaceae</taxon>
        <taxon>Coprinellus</taxon>
    </lineage>
</organism>
<dbReference type="EMBL" id="QPFP01000184">
    <property type="protein sequence ID" value="TEB19575.1"/>
    <property type="molecule type" value="Genomic_DNA"/>
</dbReference>
<evidence type="ECO:0000313" key="3">
    <source>
        <dbReference type="Proteomes" id="UP000298030"/>
    </source>
</evidence>
<reference evidence="2 3" key="1">
    <citation type="journal article" date="2019" name="Nat. Ecol. Evol.">
        <title>Megaphylogeny resolves global patterns of mushroom evolution.</title>
        <authorList>
            <person name="Varga T."/>
            <person name="Krizsan K."/>
            <person name="Foldi C."/>
            <person name="Dima B."/>
            <person name="Sanchez-Garcia M."/>
            <person name="Sanchez-Ramirez S."/>
            <person name="Szollosi G.J."/>
            <person name="Szarkandi J.G."/>
            <person name="Papp V."/>
            <person name="Albert L."/>
            <person name="Andreopoulos W."/>
            <person name="Angelini C."/>
            <person name="Antonin V."/>
            <person name="Barry K.W."/>
            <person name="Bougher N.L."/>
            <person name="Buchanan P."/>
            <person name="Buyck B."/>
            <person name="Bense V."/>
            <person name="Catcheside P."/>
            <person name="Chovatia M."/>
            <person name="Cooper J."/>
            <person name="Damon W."/>
            <person name="Desjardin D."/>
            <person name="Finy P."/>
            <person name="Geml J."/>
            <person name="Haridas S."/>
            <person name="Hughes K."/>
            <person name="Justo A."/>
            <person name="Karasinski D."/>
            <person name="Kautmanova I."/>
            <person name="Kiss B."/>
            <person name="Kocsube S."/>
            <person name="Kotiranta H."/>
            <person name="LaButti K.M."/>
            <person name="Lechner B.E."/>
            <person name="Liimatainen K."/>
            <person name="Lipzen A."/>
            <person name="Lukacs Z."/>
            <person name="Mihaltcheva S."/>
            <person name="Morgado L.N."/>
            <person name="Niskanen T."/>
            <person name="Noordeloos M.E."/>
            <person name="Ohm R.A."/>
            <person name="Ortiz-Santana B."/>
            <person name="Ovrebo C."/>
            <person name="Racz N."/>
            <person name="Riley R."/>
            <person name="Savchenko A."/>
            <person name="Shiryaev A."/>
            <person name="Soop K."/>
            <person name="Spirin V."/>
            <person name="Szebenyi C."/>
            <person name="Tomsovsky M."/>
            <person name="Tulloss R.E."/>
            <person name="Uehling J."/>
            <person name="Grigoriev I.V."/>
            <person name="Vagvolgyi C."/>
            <person name="Papp T."/>
            <person name="Martin F.M."/>
            <person name="Miettinen O."/>
            <person name="Hibbett D.S."/>
            <person name="Nagy L.G."/>
        </authorList>
    </citation>
    <scope>NUCLEOTIDE SEQUENCE [LARGE SCALE GENOMIC DNA]</scope>
    <source>
        <strain evidence="2 3">FP101781</strain>
    </source>
</reference>
<evidence type="ECO:0000313" key="2">
    <source>
        <dbReference type="EMBL" id="TEB19575.1"/>
    </source>
</evidence>
<name>A0A4Y7SDC5_COPMI</name>
<comment type="caution">
    <text evidence="2">The sequence shown here is derived from an EMBL/GenBank/DDBJ whole genome shotgun (WGS) entry which is preliminary data.</text>
</comment>
<dbReference type="AlphaFoldDB" id="A0A4Y7SDC5"/>
<accession>A0A4Y7SDC5</accession>
<sequence length="275" mass="30726">MTTEMEDEYDDGSGPPPVAKQPRGTTHPPPTSLDVRFETCYLPSLNTSSLTALVIALHSLTCVPHHAQMKRLLPSRLIEHALTALGVPSSLLGDLSEVERANVVDAVGTLLLAGKRSASSIPVRSLQLPSRGISPRWRPLRSTEPPQDSCRLRLRTLRRLGHEYRPVRLGRSETKLESQWWGPRRRYDHPRPDMPSGAGEVRPIARYLIQQGIAFQIALLTHLEGRPTVCRVARQGAGSYTDDDPFTREDYQRYEERLNAFLASRRGALALRCVG</sequence>
<dbReference type="Proteomes" id="UP000298030">
    <property type="component" value="Unassembled WGS sequence"/>
</dbReference>
<gene>
    <name evidence="2" type="ORF">FA13DRAFT_1802091</name>
</gene>
<feature type="compositionally biased region" description="Acidic residues" evidence="1">
    <location>
        <begin position="1"/>
        <end position="11"/>
    </location>
</feature>
<proteinExistence type="predicted"/>
<evidence type="ECO:0000256" key="1">
    <source>
        <dbReference type="SAM" id="MobiDB-lite"/>
    </source>
</evidence>
<dbReference type="OrthoDB" id="3268696at2759"/>
<feature type="region of interest" description="Disordered" evidence="1">
    <location>
        <begin position="1"/>
        <end position="31"/>
    </location>
</feature>
<protein>
    <submittedName>
        <fullName evidence="2">Uncharacterized protein</fullName>
    </submittedName>
</protein>